<gene>
    <name evidence="2" type="ORF">IZO911_LOCUS41884</name>
    <name evidence="3" type="ORF">KXQ929_LOCUS42667</name>
</gene>
<dbReference type="EMBL" id="CAJOBB010010651">
    <property type="protein sequence ID" value="CAF4248376.1"/>
    <property type="molecule type" value="Genomic_DNA"/>
</dbReference>
<reference evidence="2" key="1">
    <citation type="submission" date="2021-02" db="EMBL/GenBank/DDBJ databases">
        <authorList>
            <person name="Nowell W R."/>
        </authorList>
    </citation>
    <scope>NUCLEOTIDE SEQUENCE</scope>
</reference>
<sequence length="144" mass="16640">MLELLPISFTLGSLVKVFLIMSINMFVSYTWYSPIGFQKQWMQAVQWKEDDQCNSTAVLMSNIGALLNSFLLNILLIAFDIRKQQYLSAMLASAILCGFYTFNGWNSVFFGKKVEYTQRRTLYLLDIGFTFVLYTLISFVLISF</sequence>
<feature type="transmembrane region" description="Helical" evidence="1">
    <location>
        <begin position="7"/>
        <end position="32"/>
    </location>
</feature>
<proteinExistence type="predicted"/>
<feature type="transmembrane region" description="Helical" evidence="1">
    <location>
        <begin position="122"/>
        <end position="142"/>
    </location>
</feature>
<dbReference type="Proteomes" id="UP000663860">
    <property type="component" value="Unassembled WGS sequence"/>
</dbReference>
<name>A0A815NVY8_9BILA</name>
<protein>
    <submittedName>
        <fullName evidence="2">Uncharacterized protein</fullName>
    </submittedName>
</protein>
<comment type="caution">
    <text evidence="2">The sequence shown here is derived from an EMBL/GenBank/DDBJ whole genome shotgun (WGS) entry which is preliminary data.</text>
</comment>
<dbReference type="Proteomes" id="UP000663868">
    <property type="component" value="Unassembled WGS sequence"/>
</dbReference>
<dbReference type="InterPro" id="IPR013879">
    <property type="entry name" value="DUF1761"/>
</dbReference>
<keyword evidence="1" id="KW-0812">Transmembrane</keyword>
<evidence type="ECO:0000313" key="4">
    <source>
        <dbReference type="Proteomes" id="UP000663860"/>
    </source>
</evidence>
<feature type="transmembrane region" description="Helical" evidence="1">
    <location>
        <begin position="86"/>
        <end position="102"/>
    </location>
</feature>
<organism evidence="2 4">
    <name type="scientific">Adineta steineri</name>
    <dbReference type="NCBI Taxonomy" id="433720"/>
    <lineage>
        <taxon>Eukaryota</taxon>
        <taxon>Metazoa</taxon>
        <taxon>Spiralia</taxon>
        <taxon>Gnathifera</taxon>
        <taxon>Rotifera</taxon>
        <taxon>Eurotatoria</taxon>
        <taxon>Bdelloidea</taxon>
        <taxon>Adinetida</taxon>
        <taxon>Adinetidae</taxon>
        <taxon>Adineta</taxon>
    </lineage>
</organism>
<dbReference type="AlphaFoldDB" id="A0A815NVY8"/>
<evidence type="ECO:0000313" key="2">
    <source>
        <dbReference type="EMBL" id="CAF1442577.1"/>
    </source>
</evidence>
<accession>A0A815NVY8</accession>
<keyword evidence="1" id="KW-0472">Membrane</keyword>
<dbReference type="EMBL" id="CAJNOE010001677">
    <property type="protein sequence ID" value="CAF1442577.1"/>
    <property type="molecule type" value="Genomic_DNA"/>
</dbReference>
<evidence type="ECO:0000256" key="1">
    <source>
        <dbReference type="SAM" id="Phobius"/>
    </source>
</evidence>
<keyword evidence="1" id="KW-1133">Transmembrane helix</keyword>
<dbReference type="Pfam" id="PF08570">
    <property type="entry name" value="DUF1761"/>
    <property type="match status" value="1"/>
</dbReference>
<feature type="transmembrane region" description="Helical" evidence="1">
    <location>
        <begin position="57"/>
        <end position="79"/>
    </location>
</feature>
<evidence type="ECO:0000313" key="3">
    <source>
        <dbReference type="EMBL" id="CAF4248376.1"/>
    </source>
</evidence>